<reference evidence="1 2" key="1">
    <citation type="submission" date="2023-10" db="EMBL/GenBank/DDBJ databases">
        <title>Xenorhabdus taiwanensis sp. nov., a symbiotic bacterium associated with the entomopathogenic nematode Steinernema taiwanensis.</title>
        <authorList>
            <person name="Tseng C.T."/>
            <person name="Shu H.Y."/>
            <person name="Chen M.H."/>
            <person name="Fang Y.J."/>
            <person name="Wu T.L."/>
            <person name="Lin Y.C."/>
            <person name="Huang C.J."/>
        </authorList>
    </citation>
    <scope>NUCLEOTIDE SEQUENCE [LARGE SCALE GENOMIC DNA]</scope>
    <source>
        <strain evidence="1 2">TCT-1</strain>
    </source>
</reference>
<dbReference type="Proteomes" id="UP001529514">
    <property type="component" value="Chromosome"/>
</dbReference>
<dbReference type="RefSeq" id="WP_374051275.1">
    <property type="nucleotide sequence ID" value="NZ_AP028978.1"/>
</dbReference>
<organism evidence="1 2">
    <name type="scientific">Xenorhabdus taiwanensis</name>
    <dbReference type="NCBI Taxonomy" id="3085177"/>
    <lineage>
        <taxon>Bacteria</taxon>
        <taxon>Pseudomonadati</taxon>
        <taxon>Pseudomonadota</taxon>
        <taxon>Gammaproteobacteria</taxon>
        <taxon>Enterobacterales</taxon>
        <taxon>Morganellaceae</taxon>
        <taxon>Xenorhabdus</taxon>
    </lineage>
</organism>
<dbReference type="EMBL" id="AP028978">
    <property type="protein sequence ID" value="BET97623.1"/>
    <property type="molecule type" value="Genomic_DNA"/>
</dbReference>
<gene>
    <name evidence="1" type="ORF">TCT1_25440</name>
</gene>
<protein>
    <submittedName>
        <fullName evidence="1">Uncharacterized protein</fullName>
    </submittedName>
</protein>
<keyword evidence="2" id="KW-1185">Reference proteome</keyword>
<proteinExistence type="predicted"/>
<name>A0ABN7C5J6_9GAMM</name>
<evidence type="ECO:0000313" key="2">
    <source>
        <dbReference type="Proteomes" id="UP001529514"/>
    </source>
</evidence>
<accession>A0ABN7C5J6</accession>
<evidence type="ECO:0000313" key="1">
    <source>
        <dbReference type="EMBL" id="BET97623.1"/>
    </source>
</evidence>
<sequence>MLLEYSSSIRSDDDESRDRLAIEVDNLDLMISPENIIKLCAEIENLHNKLAEYENMDLVDFTNDVELEYVKNGQHGFIQGFW</sequence>